<feature type="transmembrane region" description="Helical" evidence="7">
    <location>
        <begin position="43"/>
        <end position="60"/>
    </location>
</feature>
<evidence type="ECO:0000256" key="6">
    <source>
        <dbReference type="SAM" id="MobiDB-lite"/>
    </source>
</evidence>
<keyword evidence="4 7" id="KW-0472">Membrane</keyword>
<sequence>MLGRTSLRRQHSNRMSFDNGKPIPPSPRPADPASQKTRRVRPYVLGALGLATVLAFAWMIDFAASSGMRREGMSSGSMTQRGNALPGLAGALHLVLGKDAYQLGNGSFPAEGLPRVALMFLTRGPLPYEPVWRTFLDGIPDKQQEAVGKQGQHLEPWETAFSLFVHAPGSFKFPRGSLFSGREIKQRVPVEWGQWTVMEAERALLSASLAGDPWAARFLLLSESCIPLYPASVVWMQLMSQPLSRINACMKPEDPEDYNRRMGYRMHADMVTGDLMTDHWRKSSQWFALTREHADRIANDTQIRDIFAKECWVDKENLEKGWDLWRFCVSDEHYIPTLLAVLGLDDQTDCKGSVTSAWWDGPYFHPKTWQAEEMDAHLVTMLRGADNGQCPSSEAVRTADIAMQGVMRSSAPGSIFSGDHLWGRTVRPSQSSSAETSDVDEDARHLHRRLLGAGDTAVSEARSVSSSSSMWTAAHEALLHLVQQIKRRLGIEPSAGVCESRVRAPQQAGTKWRPLELTKAFQQLKNRSGSIDWASIPTDALLVVDHPPATHLGTAHVGPAANHSAAAAAAAAVSPPRQPPVGGLSTHSGTPSTNGHPLLSAASLEPLQDDIPYLSSPRGVDAIAIEQQAARSLHQQGAVDLQQQGGAGMHQRRLLARPVPPDVDGPLGPLLDAVNAYQGMGYDCPLFARKFGEEAAAAVEAVLEPILQDPQGPSSV</sequence>
<feature type="region of interest" description="Disordered" evidence="6">
    <location>
        <begin position="1"/>
        <end position="37"/>
    </location>
</feature>
<evidence type="ECO:0000313" key="9">
    <source>
        <dbReference type="Proteomes" id="UP001438707"/>
    </source>
</evidence>
<keyword evidence="5" id="KW-0325">Glycoprotein</keyword>
<evidence type="ECO:0000256" key="5">
    <source>
        <dbReference type="ARBA" id="ARBA00023180"/>
    </source>
</evidence>
<keyword evidence="7" id="KW-0812">Transmembrane</keyword>
<comment type="caution">
    <text evidence="8">The sequence shown here is derived from an EMBL/GenBank/DDBJ whole genome shotgun (WGS) entry which is preliminary data.</text>
</comment>
<evidence type="ECO:0000256" key="7">
    <source>
        <dbReference type="SAM" id="Phobius"/>
    </source>
</evidence>
<evidence type="ECO:0000256" key="2">
    <source>
        <dbReference type="ARBA" id="ARBA00022676"/>
    </source>
</evidence>
<dbReference type="PANTHER" id="PTHR31042">
    <property type="entry name" value="CORE-2/I-BRANCHING BETA-1,6-N-ACETYLGLUCOSAMINYLTRANSFERASE FAMILY PROTEIN-RELATED"/>
    <property type="match status" value="1"/>
</dbReference>
<name>A0AAW1QM94_9CHLO</name>
<evidence type="ECO:0000313" key="8">
    <source>
        <dbReference type="EMBL" id="KAK9822609.1"/>
    </source>
</evidence>
<reference evidence="8 9" key="1">
    <citation type="journal article" date="2024" name="Nat. Commun.">
        <title>Phylogenomics reveals the evolutionary origins of lichenization in chlorophyte algae.</title>
        <authorList>
            <person name="Puginier C."/>
            <person name="Libourel C."/>
            <person name="Otte J."/>
            <person name="Skaloud P."/>
            <person name="Haon M."/>
            <person name="Grisel S."/>
            <person name="Petersen M."/>
            <person name="Berrin J.G."/>
            <person name="Delaux P.M."/>
            <person name="Dal Grande F."/>
            <person name="Keller J."/>
        </authorList>
    </citation>
    <scope>NUCLEOTIDE SEQUENCE [LARGE SCALE GENOMIC DNA]</scope>
    <source>
        <strain evidence="8 9">SAG 2145</strain>
    </source>
</reference>
<protein>
    <submittedName>
        <fullName evidence="8">Uncharacterized protein</fullName>
    </submittedName>
</protein>
<comment type="subcellular location">
    <subcellularLocation>
        <location evidence="1">Membrane</location>
        <topology evidence="1">Single-pass type II membrane protein</topology>
    </subcellularLocation>
</comment>
<dbReference type="InterPro" id="IPR003406">
    <property type="entry name" value="Glyco_trans_14"/>
</dbReference>
<gene>
    <name evidence="8" type="ORF">WJX74_010401</name>
</gene>
<keyword evidence="3" id="KW-0808">Transferase</keyword>
<dbReference type="GO" id="GO:0016757">
    <property type="term" value="F:glycosyltransferase activity"/>
    <property type="evidence" value="ECO:0007669"/>
    <property type="project" value="UniProtKB-KW"/>
</dbReference>
<proteinExistence type="predicted"/>
<dbReference type="InterPro" id="IPR044174">
    <property type="entry name" value="BC10-like"/>
</dbReference>
<keyword evidence="2" id="KW-0328">Glycosyltransferase</keyword>
<dbReference type="GO" id="GO:0016020">
    <property type="term" value="C:membrane"/>
    <property type="evidence" value="ECO:0007669"/>
    <property type="project" value="UniProtKB-SubCell"/>
</dbReference>
<evidence type="ECO:0000256" key="1">
    <source>
        <dbReference type="ARBA" id="ARBA00004606"/>
    </source>
</evidence>
<dbReference type="Pfam" id="PF02485">
    <property type="entry name" value="Branch"/>
    <property type="match status" value="1"/>
</dbReference>
<feature type="compositionally biased region" description="Basic residues" evidence="6">
    <location>
        <begin position="1"/>
        <end position="12"/>
    </location>
</feature>
<dbReference type="PANTHER" id="PTHR31042:SF8">
    <property type="entry name" value="CORE-2_I-BRANCHING BETA-1,6-N-ACETYLGLUCOSAMINYLTRANSFERASE FAMILY PROTEIN"/>
    <property type="match status" value="1"/>
</dbReference>
<keyword evidence="7" id="KW-1133">Transmembrane helix</keyword>
<dbReference type="AlphaFoldDB" id="A0AAW1QM94"/>
<accession>A0AAW1QM94</accession>
<dbReference type="Proteomes" id="UP001438707">
    <property type="component" value="Unassembled WGS sequence"/>
</dbReference>
<evidence type="ECO:0000256" key="4">
    <source>
        <dbReference type="ARBA" id="ARBA00023136"/>
    </source>
</evidence>
<evidence type="ECO:0000256" key="3">
    <source>
        <dbReference type="ARBA" id="ARBA00022679"/>
    </source>
</evidence>
<organism evidence="8 9">
    <name type="scientific">Apatococcus lobatus</name>
    <dbReference type="NCBI Taxonomy" id="904363"/>
    <lineage>
        <taxon>Eukaryota</taxon>
        <taxon>Viridiplantae</taxon>
        <taxon>Chlorophyta</taxon>
        <taxon>core chlorophytes</taxon>
        <taxon>Trebouxiophyceae</taxon>
        <taxon>Chlorellales</taxon>
        <taxon>Chlorellaceae</taxon>
        <taxon>Apatococcus</taxon>
    </lineage>
</organism>
<keyword evidence="9" id="KW-1185">Reference proteome</keyword>
<dbReference type="EMBL" id="JALJOS010000031">
    <property type="protein sequence ID" value="KAK9822609.1"/>
    <property type="molecule type" value="Genomic_DNA"/>
</dbReference>
<feature type="region of interest" description="Disordered" evidence="6">
    <location>
        <begin position="567"/>
        <end position="597"/>
    </location>
</feature>
<feature type="compositionally biased region" description="Polar residues" evidence="6">
    <location>
        <begin position="585"/>
        <end position="595"/>
    </location>
</feature>